<keyword evidence="5 8" id="KW-0646">Protease inhibitor</keyword>
<feature type="domain" description="Subtilisin inhibitor" evidence="10">
    <location>
        <begin position="47"/>
        <end position="136"/>
    </location>
</feature>
<evidence type="ECO:0000256" key="6">
    <source>
        <dbReference type="ARBA" id="ARBA00022900"/>
    </source>
</evidence>
<evidence type="ECO:0000256" key="5">
    <source>
        <dbReference type="ARBA" id="ARBA00022690"/>
    </source>
</evidence>
<comment type="subunit">
    <text evidence="3">Homodimer.</text>
</comment>
<feature type="signal peptide" evidence="9">
    <location>
        <begin position="1"/>
        <end position="29"/>
    </location>
</feature>
<keyword evidence="9" id="KW-0732">Signal</keyword>
<name>A0A7W7VSK4_KITKI</name>
<dbReference type="InterPro" id="IPR023549">
    <property type="entry name" value="Subtilisin_inhibitor"/>
</dbReference>
<evidence type="ECO:0000256" key="1">
    <source>
        <dbReference type="ARBA" id="ARBA00004613"/>
    </source>
</evidence>
<comment type="subcellular location">
    <subcellularLocation>
        <location evidence="1">Secreted</location>
    </subcellularLocation>
</comment>
<dbReference type="Proteomes" id="UP000540506">
    <property type="component" value="Unassembled WGS sequence"/>
</dbReference>
<sequence>MRTRNILAAALAATATLALGAATAAPATAAPAAHASVAAPAADTPAPDALVLTLTGANGQNVAQWERTVLLSCQPGVGGDHPDAAAACAGLTGVQGDFADLPVAHSVCPDLYLPVTAAAQGFWNGQPLSYQQTFTNQCDLIRATGQIFNF</sequence>
<evidence type="ECO:0000256" key="3">
    <source>
        <dbReference type="ARBA" id="ARBA00011738"/>
    </source>
</evidence>
<dbReference type="GO" id="GO:0005576">
    <property type="term" value="C:extracellular region"/>
    <property type="evidence" value="ECO:0007669"/>
    <property type="project" value="UniProtKB-SubCell"/>
</dbReference>
<keyword evidence="4" id="KW-0964">Secreted</keyword>
<dbReference type="InterPro" id="IPR000691">
    <property type="entry name" value="Prot_inh_I16_SSI"/>
</dbReference>
<evidence type="ECO:0000259" key="10">
    <source>
        <dbReference type="Pfam" id="PF00720"/>
    </source>
</evidence>
<evidence type="ECO:0000256" key="4">
    <source>
        <dbReference type="ARBA" id="ARBA00022525"/>
    </source>
</evidence>
<dbReference type="RefSeq" id="WP_184933632.1">
    <property type="nucleotide sequence ID" value="NZ_JACHJV010000001.1"/>
</dbReference>
<keyword evidence="7" id="KW-1015">Disulfide bond</keyword>
<organism evidence="11 12">
    <name type="scientific">Kitasatospora kifunensis</name>
    <name type="common">Streptomyces kifunensis</name>
    <dbReference type="NCBI Taxonomy" id="58351"/>
    <lineage>
        <taxon>Bacteria</taxon>
        <taxon>Bacillati</taxon>
        <taxon>Actinomycetota</taxon>
        <taxon>Actinomycetes</taxon>
        <taxon>Kitasatosporales</taxon>
        <taxon>Streptomycetaceae</taxon>
        <taxon>Kitasatospora</taxon>
    </lineage>
</organism>
<dbReference type="AlphaFoldDB" id="A0A7W7VSK4"/>
<evidence type="ECO:0000256" key="8">
    <source>
        <dbReference type="RuleBase" id="RU003471"/>
    </source>
</evidence>
<evidence type="ECO:0000313" key="12">
    <source>
        <dbReference type="Proteomes" id="UP000540506"/>
    </source>
</evidence>
<keyword evidence="6 8" id="KW-0722">Serine protease inhibitor</keyword>
<evidence type="ECO:0000256" key="7">
    <source>
        <dbReference type="ARBA" id="ARBA00023157"/>
    </source>
</evidence>
<evidence type="ECO:0000256" key="9">
    <source>
        <dbReference type="SAM" id="SignalP"/>
    </source>
</evidence>
<gene>
    <name evidence="11" type="ORF">FHR34_000264</name>
</gene>
<dbReference type="PRINTS" id="PR00294">
    <property type="entry name" value="SSBTLNINHBTR"/>
</dbReference>
<keyword evidence="12" id="KW-1185">Reference proteome</keyword>
<feature type="chain" id="PRO_5038372064" description="Subtilisin inhibitor domain-containing protein" evidence="9">
    <location>
        <begin position="30"/>
        <end position="150"/>
    </location>
</feature>
<dbReference type="Gene3D" id="3.30.350.10">
    <property type="entry name" value="Subtilisin inhibitor-like"/>
    <property type="match status" value="1"/>
</dbReference>
<dbReference type="GO" id="GO:0004867">
    <property type="term" value="F:serine-type endopeptidase inhibitor activity"/>
    <property type="evidence" value="ECO:0007669"/>
    <property type="project" value="UniProtKB-KW"/>
</dbReference>
<comment type="caution">
    <text evidence="11">The sequence shown here is derived from an EMBL/GenBank/DDBJ whole genome shotgun (WGS) entry which is preliminary data.</text>
</comment>
<dbReference type="PROSITE" id="PS00999">
    <property type="entry name" value="SSI"/>
    <property type="match status" value="1"/>
</dbReference>
<accession>A0A7W7VSK4</accession>
<dbReference type="Pfam" id="PF00720">
    <property type="entry name" value="SSI"/>
    <property type="match status" value="1"/>
</dbReference>
<dbReference type="SUPFAM" id="SSF55399">
    <property type="entry name" value="Subtilisin inhibitor"/>
    <property type="match status" value="1"/>
</dbReference>
<dbReference type="EMBL" id="JACHJV010000001">
    <property type="protein sequence ID" value="MBB4921271.1"/>
    <property type="molecule type" value="Genomic_DNA"/>
</dbReference>
<evidence type="ECO:0000256" key="2">
    <source>
        <dbReference type="ARBA" id="ARBA00010472"/>
    </source>
</evidence>
<proteinExistence type="inferred from homology"/>
<reference evidence="11 12" key="1">
    <citation type="submission" date="2020-08" db="EMBL/GenBank/DDBJ databases">
        <title>Sequencing the genomes of 1000 actinobacteria strains.</title>
        <authorList>
            <person name="Klenk H.-P."/>
        </authorList>
    </citation>
    <scope>NUCLEOTIDE SEQUENCE [LARGE SCALE GENOMIC DNA]</scope>
    <source>
        <strain evidence="11 12">DSM 41654</strain>
    </source>
</reference>
<dbReference type="InterPro" id="IPR036819">
    <property type="entry name" value="Subtilisin_inhibitor-like_sf"/>
</dbReference>
<protein>
    <recommendedName>
        <fullName evidence="10">Subtilisin inhibitor domain-containing protein</fullName>
    </recommendedName>
</protein>
<evidence type="ECO:0000313" key="11">
    <source>
        <dbReference type="EMBL" id="MBB4921271.1"/>
    </source>
</evidence>
<comment type="similarity">
    <text evidence="2 8">Belongs to the protease inhibitor I16 (SSI) family.</text>
</comment>
<dbReference type="InterPro" id="IPR020054">
    <property type="entry name" value="Prot_inh_SSI_I16_CS"/>
</dbReference>